<name>A0AAD6M3N5_9ROSI</name>
<evidence type="ECO:0000313" key="2">
    <source>
        <dbReference type="Proteomes" id="UP001164929"/>
    </source>
</evidence>
<proteinExistence type="predicted"/>
<organism evidence="1 2">
    <name type="scientific">Populus alba x Populus x berolinensis</name>
    <dbReference type="NCBI Taxonomy" id="444605"/>
    <lineage>
        <taxon>Eukaryota</taxon>
        <taxon>Viridiplantae</taxon>
        <taxon>Streptophyta</taxon>
        <taxon>Embryophyta</taxon>
        <taxon>Tracheophyta</taxon>
        <taxon>Spermatophyta</taxon>
        <taxon>Magnoliopsida</taxon>
        <taxon>eudicotyledons</taxon>
        <taxon>Gunneridae</taxon>
        <taxon>Pentapetalae</taxon>
        <taxon>rosids</taxon>
        <taxon>fabids</taxon>
        <taxon>Malpighiales</taxon>
        <taxon>Salicaceae</taxon>
        <taxon>Saliceae</taxon>
        <taxon>Populus</taxon>
    </lineage>
</organism>
<gene>
    <name evidence="1" type="ORF">NC653_028920</name>
</gene>
<dbReference type="Proteomes" id="UP001164929">
    <property type="component" value="Chromosome 12"/>
</dbReference>
<keyword evidence="2" id="KW-1185">Reference proteome</keyword>
<protein>
    <submittedName>
        <fullName evidence="1">Uncharacterized protein</fullName>
    </submittedName>
</protein>
<evidence type="ECO:0000313" key="1">
    <source>
        <dbReference type="EMBL" id="KAJ6976892.1"/>
    </source>
</evidence>
<dbReference type="EMBL" id="JAQIZT010000012">
    <property type="protein sequence ID" value="KAJ6976892.1"/>
    <property type="molecule type" value="Genomic_DNA"/>
</dbReference>
<reference evidence="1" key="1">
    <citation type="journal article" date="2023" name="Mol. Ecol. Resour.">
        <title>Chromosome-level genome assembly of a triploid poplar Populus alba 'Berolinensis'.</title>
        <authorList>
            <person name="Chen S."/>
            <person name="Yu Y."/>
            <person name="Wang X."/>
            <person name="Wang S."/>
            <person name="Zhang T."/>
            <person name="Zhou Y."/>
            <person name="He R."/>
            <person name="Meng N."/>
            <person name="Wang Y."/>
            <person name="Liu W."/>
            <person name="Liu Z."/>
            <person name="Liu J."/>
            <person name="Guo Q."/>
            <person name="Huang H."/>
            <person name="Sederoff R.R."/>
            <person name="Wang G."/>
            <person name="Qu G."/>
            <person name="Chen S."/>
        </authorList>
    </citation>
    <scope>NUCLEOTIDE SEQUENCE</scope>
    <source>
        <strain evidence="1">SC-2020</strain>
    </source>
</reference>
<sequence length="61" mass="7373">MLLVYLTWSFESLGMDDASARIVEHRKNLHTISEQVQLQWFMHNNPTFKCVYSRWSDREQV</sequence>
<accession>A0AAD6M3N5</accession>
<comment type="caution">
    <text evidence="1">The sequence shown here is derived from an EMBL/GenBank/DDBJ whole genome shotgun (WGS) entry which is preliminary data.</text>
</comment>
<dbReference type="AlphaFoldDB" id="A0AAD6M3N5"/>